<accession>F4WJ61</accession>
<feature type="compositionally biased region" description="Basic and acidic residues" evidence="1">
    <location>
        <begin position="202"/>
        <end position="223"/>
    </location>
</feature>
<evidence type="ECO:0000313" key="2">
    <source>
        <dbReference type="EMBL" id="EGI65831.1"/>
    </source>
</evidence>
<dbReference type="Proteomes" id="UP000007755">
    <property type="component" value="Unassembled WGS sequence"/>
</dbReference>
<proteinExistence type="predicted"/>
<dbReference type="EMBL" id="GL888181">
    <property type="protein sequence ID" value="EGI65831.1"/>
    <property type="molecule type" value="Genomic_DNA"/>
</dbReference>
<protein>
    <submittedName>
        <fullName evidence="2">Uncharacterized protein</fullName>
    </submittedName>
</protein>
<evidence type="ECO:0000313" key="3">
    <source>
        <dbReference type="Proteomes" id="UP000007755"/>
    </source>
</evidence>
<dbReference type="AlphaFoldDB" id="F4WJ61"/>
<gene>
    <name evidence="2" type="ORF">G5I_05738</name>
</gene>
<feature type="region of interest" description="Disordered" evidence="1">
    <location>
        <begin position="184"/>
        <end position="223"/>
    </location>
</feature>
<sequence length="223" mass="25748">MCRFDEEDRNVMGPLKRGFEREEESALTRLAIVRSEIGGVKPRGGGNREYAQQQTRFFTLFTLGNESPRKPTRFYVLRRISGMSATFLLRFITEESHDVSRVDVKVENERDLVLADKFSPLTRDFRDVNPSDLSEYTTSVPRNFSGLAEVKNWDKHIGRSFSAQEKAHELRKEQSMAFPGNCFNHPILGEKDTPNARSSEISQRELSEQRRNEDEEEKKIAIT</sequence>
<keyword evidence="3" id="KW-1185">Reference proteome</keyword>
<organism evidence="3">
    <name type="scientific">Acromyrmex echinatior</name>
    <name type="common">Panamanian leafcutter ant</name>
    <name type="synonym">Acromyrmex octospinosus echinatior</name>
    <dbReference type="NCBI Taxonomy" id="103372"/>
    <lineage>
        <taxon>Eukaryota</taxon>
        <taxon>Metazoa</taxon>
        <taxon>Ecdysozoa</taxon>
        <taxon>Arthropoda</taxon>
        <taxon>Hexapoda</taxon>
        <taxon>Insecta</taxon>
        <taxon>Pterygota</taxon>
        <taxon>Neoptera</taxon>
        <taxon>Endopterygota</taxon>
        <taxon>Hymenoptera</taxon>
        <taxon>Apocrita</taxon>
        <taxon>Aculeata</taxon>
        <taxon>Formicoidea</taxon>
        <taxon>Formicidae</taxon>
        <taxon>Myrmicinae</taxon>
        <taxon>Acromyrmex</taxon>
    </lineage>
</organism>
<name>F4WJ61_ACREC</name>
<evidence type="ECO:0000256" key="1">
    <source>
        <dbReference type="SAM" id="MobiDB-lite"/>
    </source>
</evidence>
<reference evidence="2" key="1">
    <citation type="submission" date="2011-02" db="EMBL/GenBank/DDBJ databases">
        <title>The genome of the leaf-cutting ant Acromyrmex echinatior suggests key adaptations to social evolution and fungus farming.</title>
        <authorList>
            <person name="Nygaard S."/>
            <person name="Zhang G."/>
        </authorList>
    </citation>
    <scope>NUCLEOTIDE SEQUENCE</scope>
</reference>
<dbReference type="InParanoid" id="F4WJ61"/>